<gene>
    <name evidence="1" type="ORF">SCALIN_C38_0002</name>
</gene>
<keyword evidence="2" id="KW-1185">Reference proteome</keyword>
<evidence type="ECO:0000313" key="2">
    <source>
        <dbReference type="Proteomes" id="UP000218542"/>
    </source>
</evidence>
<dbReference type="AlphaFoldDB" id="A0A286U3D4"/>
<dbReference type="Proteomes" id="UP000218542">
    <property type="component" value="Unassembled WGS sequence"/>
</dbReference>
<comment type="caution">
    <text evidence="1">The sequence shown here is derived from an EMBL/GenBank/DDBJ whole genome shotgun (WGS) entry which is preliminary data.</text>
</comment>
<proteinExistence type="predicted"/>
<reference evidence="2" key="1">
    <citation type="journal article" date="2017" name="Environ. Microbiol. Rep.">
        <title>Genetic Diversity of Marine Anaerobic Ammonium-Oxidizing Bacteria as Revealed by Genomic and Proteomic Analyses of 'Candidatus Scalindua japonica'.</title>
        <authorList>
            <person name="Oshiki M."/>
            <person name="Mizuto K."/>
            <person name="Kimura Z."/>
            <person name="Kindaichi T."/>
            <person name="Satoh H."/>
            <person name="Okabe S."/>
        </authorList>
    </citation>
    <scope>NUCLEOTIDE SEQUENCE [LARGE SCALE GENOMIC DNA]</scope>
    <source>
        <strain evidence="2">husup-a2</strain>
    </source>
</reference>
<name>A0A286U3D4_9BACT</name>
<accession>A0A286U3D4</accession>
<organism evidence="1 2">
    <name type="scientific">Candidatus Scalindua japonica</name>
    <dbReference type="NCBI Taxonomy" id="1284222"/>
    <lineage>
        <taxon>Bacteria</taxon>
        <taxon>Pseudomonadati</taxon>
        <taxon>Planctomycetota</taxon>
        <taxon>Candidatus Brocadiia</taxon>
        <taxon>Candidatus Brocadiales</taxon>
        <taxon>Candidatus Scalinduaceae</taxon>
        <taxon>Candidatus Scalindua</taxon>
    </lineage>
</organism>
<evidence type="ECO:0000313" key="1">
    <source>
        <dbReference type="EMBL" id="GAX62639.1"/>
    </source>
</evidence>
<sequence>MRIADIHLDIFNGLQLKQINGTWLSGQVHFALECSTITIDYGLSGLLKRRIRRIDISDAQINLHVQSNKTAGQTSDDKETAPMNIKEFYPGHLSVDAVSINNTDVQIVLDDNKLALTKMSMNGKDIQFANPFDISIKGDFSISHLTKNTTSNLPGTVEINTKYSILNDELIILDNSFFLINDLEKFFVNGKARSLLSTPEIKCNISSHGLSINTIYDLLNDIKLIELPPLTIEGECDIDISVQGNFEKTEISLNSPINNLDLKSGDMAFRADVLEIPVEAMLSFSDHQRVIKVDSKFTVHNGFFQIPKVQVTDIDIPIVFAIDYPDQITLASNEIHGKLHYDDTLYSINKLISNFKTVIDLKRPESTMFETQIDTMFSDPARITGNIDIKEKVIRETSFKLHNMNSRTLSETFTHFIPEGYKEWSLNGDISIDSIIDVIGGDRSQKTRAVTDLSFSKLKFSSPDYDYFGEKIDGTIKIDTAMDANFSKFSLQTSGTFSPFLIQLGEFTTDMRGMKTRFSISCNYDTSEKSLTGVKSELSWNNLGTVTAEGKILHLNSNPHIDIQLAVKKFSNTALFETFVKDTVEYSNPVLFNTSVEGESSTHFQINGPKNDLTINGHLDVNDLGITYGELSIEDVNIDLPITMAYPRSKTPMRKQDVPLTQYGVVQLNKLSYGPLEIKDVRINPIINSNNFFIKNPFKIPVFDGTIEIRNIAVENMINSDRKFKLGFQLNNISLKDLSTTYKLTPLEETLNSSAISFQQQGQKLSSKEEINIKLFGGDITIRDLTLNNFMTSMMEIGLSAEVKHLDLGQMSNTYREWGNITGIINGQIKDFKLVAGEPSGFEIQMRTEKTSGIKQSVSTKFLKNFVPGIGKALDKVGFTNYKYAVMGLHARLENDYIKLRGAVKKDGKELFMKGAGMKRLEIVFPNAEKRVPFKTFLSSFKGILDSDVDGTQVQIK</sequence>
<dbReference type="EMBL" id="BAOS01000038">
    <property type="protein sequence ID" value="GAX62639.1"/>
    <property type="molecule type" value="Genomic_DNA"/>
</dbReference>
<protein>
    <submittedName>
        <fullName evidence="1">Phosphomannomutase</fullName>
    </submittedName>
</protein>